<name>A0ACB9G487_CICIN</name>
<dbReference type="Proteomes" id="UP001055811">
    <property type="component" value="Linkage Group LG02"/>
</dbReference>
<protein>
    <submittedName>
        <fullName evidence="1">Uncharacterized protein</fullName>
    </submittedName>
</protein>
<comment type="caution">
    <text evidence="1">The sequence shown here is derived from an EMBL/GenBank/DDBJ whole genome shotgun (WGS) entry which is preliminary data.</text>
</comment>
<organism evidence="1 2">
    <name type="scientific">Cichorium intybus</name>
    <name type="common">Chicory</name>
    <dbReference type="NCBI Taxonomy" id="13427"/>
    <lineage>
        <taxon>Eukaryota</taxon>
        <taxon>Viridiplantae</taxon>
        <taxon>Streptophyta</taxon>
        <taxon>Embryophyta</taxon>
        <taxon>Tracheophyta</taxon>
        <taxon>Spermatophyta</taxon>
        <taxon>Magnoliopsida</taxon>
        <taxon>eudicotyledons</taxon>
        <taxon>Gunneridae</taxon>
        <taxon>Pentapetalae</taxon>
        <taxon>asterids</taxon>
        <taxon>campanulids</taxon>
        <taxon>Asterales</taxon>
        <taxon>Asteraceae</taxon>
        <taxon>Cichorioideae</taxon>
        <taxon>Cichorieae</taxon>
        <taxon>Cichoriinae</taxon>
        <taxon>Cichorium</taxon>
    </lineage>
</organism>
<reference evidence="1 2" key="2">
    <citation type="journal article" date="2022" name="Mol. Ecol. Resour.">
        <title>The genomes of chicory, endive, great burdock and yacon provide insights into Asteraceae paleo-polyploidization history and plant inulin production.</title>
        <authorList>
            <person name="Fan W."/>
            <person name="Wang S."/>
            <person name="Wang H."/>
            <person name="Wang A."/>
            <person name="Jiang F."/>
            <person name="Liu H."/>
            <person name="Zhao H."/>
            <person name="Xu D."/>
            <person name="Zhang Y."/>
        </authorList>
    </citation>
    <scope>NUCLEOTIDE SEQUENCE [LARGE SCALE GENOMIC DNA]</scope>
    <source>
        <strain evidence="2">cv. Punajuju</strain>
        <tissue evidence="1">Leaves</tissue>
    </source>
</reference>
<evidence type="ECO:0000313" key="2">
    <source>
        <dbReference type="Proteomes" id="UP001055811"/>
    </source>
</evidence>
<evidence type="ECO:0000313" key="1">
    <source>
        <dbReference type="EMBL" id="KAI3778222.1"/>
    </source>
</evidence>
<proteinExistence type="predicted"/>
<reference evidence="2" key="1">
    <citation type="journal article" date="2022" name="Mol. Ecol. Resour.">
        <title>The genomes of chicory, endive, great burdock and yacon provide insights into Asteraceae palaeo-polyploidization history and plant inulin production.</title>
        <authorList>
            <person name="Fan W."/>
            <person name="Wang S."/>
            <person name="Wang H."/>
            <person name="Wang A."/>
            <person name="Jiang F."/>
            <person name="Liu H."/>
            <person name="Zhao H."/>
            <person name="Xu D."/>
            <person name="Zhang Y."/>
        </authorList>
    </citation>
    <scope>NUCLEOTIDE SEQUENCE [LARGE SCALE GENOMIC DNA]</scope>
    <source>
        <strain evidence="2">cv. Punajuju</strain>
    </source>
</reference>
<keyword evidence="2" id="KW-1185">Reference proteome</keyword>
<dbReference type="EMBL" id="CM042010">
    <property type="protein sequence ID" value="KAI3778222.1"/>
    <property type="molecule type" value="Genomic_DNA"/>
</dbReference>
<gene>
    <name evidence="1" type="ORF">L2E82_07346</name>
</gene>
<accession>A0ACB9G487</accession>
<sequence>MRDELEHNSMEYTSLVDTPLDVNSNPSHFLSLVPKQEVQSSFIELGLKMSSANDQAAGELVEELNRVSAENKKFTEMLTVMCENYNALQSHLAD</sequence>